<dbReference type="PANTHER" id="PTHR48070:SF6">
    <property type="entry name" value="ESTERASE OVCA2"/>
    <property type="match status" value="1"/>
</dbReference>
<dbReference type="GO" id="GO:0005737">
    <property type="term" value="C:cytoplasm"/>
    <property type="evidence" value="ECO:0007669"/>
    <property type="project" value="TreeGrafter"/>
</dbReference>
<feature type="region of interest" description="Disordered" evidence="2">
    <location>
        <begin position="39"/>
        <end position="58"/>
    </location>
</feature>
<gene>
    <name evidence="4" type="ORF">CMUS01_14969</name>
</gene>
<reference evidence="4" key="1">
    <citation type="journal article" date="2020" name="Phytopathology">
        <title>Genome Sequence Resources of Colletotrichum truncatum, C. plurivorum, C. musicola, and C. sojae: Four Species Pathogenic to Soybean (Glycine max).</title>
        <authorList>
            <person name="Rogerio F."/>
            <person name="Boufleur T.R."/>
            <person name="Ciampi-Guillardi M."/>
            <person name="Sukno S.A."/>
            <person name="Thon M.R."/>
            <person name="Massola Junior N.S."/>
            <person name="Baroncelli R."/>
        </authorList>
    </citation>
    <scope>NUCLEOTIDE SEQUENCE</scope>
    <source>
        <strain evidence="4">LFN0074</strain>
    </source>
</reference>
<dbReference type="PANTHER" id="PTHR48070">
    <property type="entry name" value="ESTERASE OVCA2"/>
    <property type="match status" value="1"/>
</dbReference>
<proteinExistence type="predicted"/>
<dbReference type="GO" id="GO:0016787">
    <property type="term" value="F:hydrolase activity"/>
    <property type="evidence" value="ECO:0007669"/>
    <property type="project" value="UniProtKB-KW"/>
</dbReference>
<dbReference type="Proteomes" id="UP000639643">
    <property type="component" value="Unassembled WGS sequence"/>
</dbReference>
<keyword evidence="5" id="KW-1185">Reference proteome</keyword>
<evidence type="ECO:0000256" key="1">
    <source>
        <dbReference type="ARBA" id="ARBA00022801"/>
    </source>
</evidence>
<dbReference type="InterPro" id="IPR005645">
    <property type="entry name" value="FSH-like_dom"/>
</dbReference>
<protein>
    <submittedName>
        <fullName evidence="4">Dihydrofolate reductase</fullName>
    </submittedName>
</protein>
<dbReference type="OrthoDB" id="2094269at2759"/>
<dbReference type="Pfam" id="PF03959">
    <property type="entry name" value="FSH1"/>
    <property type="match status" value="1"/>
</dbReference>
<feature type="domain" description="Serine hydrolase" evidence="3">
    <location>
        <begin position="62"/>
        <end position="289"/>
    </location>
</feature>
<feature type="compositionally biased region" description="Polar residues" evidence="2">
    <location>
        <begin position="39"/>
        <end position="51"/>
    </location>
</feature>
<accession>A0A8H6MP95</accession>
<evidence type="ECO:0000256" key="2">
    <source>
        <dbReference type="SAM" id="MobiDB-lite"/>
    </source>
</evidence>
<evidence type="ECO:0000313" key="5">
    <source>
        <dbReference type="Proteomes" id="UP000639643"/>
    </source>
</evidence>
<dbReference type="Gene3D" id="3.40.50.1820">
    <property type="entry name" value="alpha/beta hydrolase"/>
    <property type="match status" value="1"/>
</dbReference>
<dbReference type="InterPro" id="IPR029058">
    <property type="entry name" value="AB_hydrolase_fold"/>
</dbReference>
<dbReference type="InterPro" id="IPR050593">
    <property type="entry name" value="LovG"/>
</dbReference>
<name>A0A8H6MP95_9PEZI</name>
<dbReference type="GO" id="GO:0019748">
    <property type="term" value="P:secondary metabolic process"/>
    <property type="evidence" value="ECO:0007669"/>
    <property type="project" value="TreeGrafter"/>
</dbReference>
<evidence type="ECO:0000313" key="4">
    <source>
        <dbReference type="EMBL" id="KAF6803944.1"/>
    </source>
</evidence>
<organism evidence="4 5">
    <name type="scientific">Colletotrichum musicola</name>
    <dbReference type="NCBI Taxonomy" id="2175873"/>
    <lineage>
        <taxon>Eukaryota</taxon>
        <taxon>Fungi</taxon>
        <taxon>Dikarya</taxon>
        <taxon>Ascomycota</taxon>
        <taxon>Pezizomycotina</taxon>
        <taxon>Sordariomycetes</taxon>
        <taxon>Hypocreomycetidae</taxon>
        <taxon>Glomerellales</taxon>
        <taxon>Glomerellaceae</taxon>
        <taxon>Colletotrichum</taxon>
        <taxon>Colletotrichum orchidearum species complex</taxon>
    </lineage>
</organism>
<sequence length="317" mass="34980">MRLPLHLRLNSRLASPKSFFLIPAAARPPPKFRHAFTRTMSSSTTAPTPNGTAAKKPANAKKEIKILMLHGFTQSGNLFRFKTRALEKLMAKSLAPFSILPVLTYPTGPNRLSPRDVPGYEQENAEADDSAELDAWSWWRKDDPTGSYRHLDLGVRAAAAAIREAGGDVDGVLGFSQGGAFAALLTAMLELPHREVPEDFRPWVEELREANGGKPFRFAVVYSGFPATPEELKWAYEPKIRTPSLHMIGSLDTVVEESRSQGLAERFEDPMVVVHPGGHYVPIAKQWAMPLIGFIKKAADQKAEESAAEEKAPENKV</sequence>
<comment type="caution">
    <text evidence="4">The sequence shown here is derived from an EMBL/GenBank/DDBJ whole genome shotgun (WGS) entry which is preliminary data.</text>
</comment>
<dbReference type="SUPFAM" id="SSF53474">
    <property type="entry name" value="alpha/beta-Hydrolases"/>
    <property type="match status" value="1"/>
</dbReference>
<evidence type="ECO:0000259" key="3">
    <source>
        <dbReference type="Pfam" id="PF03959"/>
    </source>
</evidence>
<keyword evidence="1" id="KW-0378">Hydrolase</keyword>
<dbReference type="AlphaFoldDB" id="A0A8H6MP95"/>
<dbReference type="GO" id="GO:0005634">
    <property type="term" value="C:nucleus"/>
    <property type="evidence" value="ECO:0007669"/>
    <property type="project" value="TreeGrafter"/>
</dbReference>
<dbReference type="EMBL" id="WIGM01001163">
    <property type="protein sequence ID" value="KAF6803944.1"/>
    <property type="molecule type" value="Genomic_DNA"/>
</dbReference>